<dbReference type="InterPro" id="IPR003782">
    <property type="entry name" value="SCO1/SenC"/>
</dbReference>
<keyword evidence="4" id="KW-1015">Disulfide bond</keyword>
<evidence type="ECO:0000256" key="4">
    <source>
        <dbReference type="PIRSR" id="PIRSR603782-2"/>
    </source>
</evidence>
<feature type="domain" description="Thioredoxin" evidence="6">
    <location>
        <begin position="46"/>
        <end position="219"/>
    </location>
</feature>
<feature type="signal peptide" evidence="5">
    <location>
        <begin position="1"/>
        <end position="34"/>
    </location>
</feature>
<dbReference type="PANTHER" id="PTHR12151:SF25">
    <property type="entry name" value="LINALOOL DEHYDRATASE_ISOMERASE DOMAIN-CONTAINING PROTEIN"/>
    <property type="match status" value="1"/>
</dbReference>
<feature type="binding site" evidence="3">
    <location>
        <position position="100"/>
    </location>
    <ligand>
        <name>Cu cation</name>
        <dbReference type="ChEBI" id="CHEBI:23378"/>
    </ligand>
</feature>
<evidence type="ECO:0000313" key="7">
    <source>
        <dbReference type="EMBL" id="QUT05742.1"/>
    </source>
</evidence>
<evidence type="ECO:0000313" key="8">
    <source>
        <dbReference type="Proteomes" id="UP000681425"/>
    </source>
</evidence>
<evidence type="ECO:0000256" key="2">
    <source>
        <dbReference type="ARBA" id="ARBA00023008"/>
    </source>
</evidence>
<dbReference type="CDD" id="cd02968">
    <property type="entry name" value="SCO"/>
    <property type="match status" value="1"/>
</dbReference>
<dbReference type="Gene3D" id="3.40.30.10">
    <property type="entry name" value="Glutaredoxin"/>
    <property type="match status" value="1"/>
</dbReference>
<dbReference type="InterPro" id="IPR036249">
    <property type="entry name" value="Thioredoxin-like_sf"/>
</dbReference>
<dbReference type="Proteomes" id="UP000681425">
    <property type="component" value="Chromosome"/>
</dbReference>
<dbReference type="RefSeq" id="WP_212609258.1">
    <property type="nucleotide sequence ID" value="NZ_CP073910.1"/>
</dbReference>
<feature type="disulfide bond" description="Redox-active" evidence="4">
    <location>
        <begin position="96"/>
        <end position="100"/>
    </location>
</feature>
<keyword evidence="3" id="KW-0479">Metal-binding</keyword>
<dbReference type="SUPFAM" id="SSF52833">
    <property type="entry name" value="Thioredoxin-like"/>
    <property type="match status" value="1"/>
</dbReference>
<dbReference type="AlphaFoldDB" id="A0A975Q1T0"/>
<feature type="binding site" evidence="3">
    <location>
        <position position="96"/>
    </location>
    <ligand>
        <name>Cu cation</name>
        <dbReference type="ChEBI" id="CHEBI:23378"/>
    </ligand>
</feature>
<evidence type="ECO:0000256" key="1">
    <source>
        <dbReference type="ARBA" id="ARBA00010996"/>
    </source>
</evidence>
<comment type="similarity">
    <text evidence="1">Belongs to the SCO1/2 family.</text>
</comment>
<accession>A0A975Q1T0</accession>
<proteinExistence type="inferred from homology"/>
<dbReference type="Pfam" id="PF02630">
    <property type="entry name" value="SCO1-SenC"/>
    <property type="match status" value="1"/>
</dbReference>
<dbReference type="EMBL" id="CP073910">
    <property type="protein sequence ID" value="QUT05742.1"/>
    <property type="molecule type" value="Genomic_DNA"/>
</dbReference>
<feature type="chain" id="PRO_5037606871" evidence="5">
    <location>
        <begin position="35"/>
        <end position="226"/>
    </location>
</feature>
<dbReference type="PANTHER" id="PTHR12151">
    <property type="entry name" value="ELECTRON TRANSPORT PROTIN SCO1/SENC FAMILY MEMBER"/>
    <property type="match status" value="1"/>
</dbReference>
<keyword evidence="8" id="KW-1185">Reference proteome</keyword>
<evidence type="ECO:0000256" key="5">
    <source>
        <dbReference type="SAM" id="SignalP"/>
    </source>
</evidence>
<protein>
    <submittedName>
        <fullName evidence="7">SCO family protein</fullName>
    </submittedName>
</protein>
<evidence type="ECO:0000256" key="3">
    <source>
        <dbReference type="PIRSR" id="PIRSR603782-1"/>
    </source>
</evidence>
<sequence>MRPNPPTISGLTRYGRAMGCALAPALLFAAPAMAQTEHHHHDAGPAAAPDYAPKAQAASPTPFTLGVKVTRSDGMVIDLSALKGRPTIMTMFFASCPDVCPLMTENILQAESQIPADELKDLQVVMVSFDDRDTPAVLDAYRKAHGIMSPRWTIASASPAASRTLGDLLGVRFQKLPNGSYSHTAMVDLVAADGAILARVPGPSLADPEFQAAIRAMLSMSSAANP</sequence>
<dbReference type="InterPro" id="IPR013766">
    <property type="entry name" value="Thioredoxin_domain"/>
</dbReference>
<keyword evidence="5" id="KW-0732">Signal</keyword>
<organism evidence="7 8">
    <name type="scientific">Sphingobium phenoxybenzoativorans</name>
    <dbReference type="NCBI Taxonomy" id="1592790"/>
    <lineage>
        <taxon>Bacteria</taxon>
        <taxon>Pseudomonadati</taxon>
        <taxon>Pseudomonadota</taxon>
        <taxon>Alphaproteobacteria</taxon>
        <taxon>Sphingomonadales</taxon>
        <taxon>Sphingomonadaceae</taxon>
        <taxon>Sphingobium</taxon>
    </lineage>
</organism>
<dbReference type="GO" id="GO:0046872">
    <property type="term" value="F:metal ion binding"/>
    <property type="evidence" value="ECO:0007669"/>
    <property type="project" value="UniProtKB-KW"/>
</dbReference>
<name>A0A975Q1T0_9SPHN</name>
<reference evidence="7" key="1">
    <citation type="submission" date="2021-04" db="EMBL/GenBank/DDBJ databases">
        <title>Isolation of p-tert-butylphenol degrading bacteria Sphingobium phenoxybenzoativorans Tas13 from active sludge.</title>
        <authorList>
            <person name="Li Y."/>
        </authorList>
    </citation>
    <scope>NUCLEOTIDE SEQUENCE</scope>
    <source>
        <strain evidence="7">Tas13</strain>
    </source>
</reference>
<evidence type="ECO:0000259" key="6">
    <source>
        <dbReference type="PROSITE" id="PS51352"/>
    </source>
</evidence>
<gene>
    <name evidence="7" type="ORF">KFK14_22835</name>
</gene>
<keyword evidence="2 3" id="KW-0186">Copper</keyword>
<dbReference type="PROSITE" id="PS51352">
    <property type="entry name" value="THIOREDOXIN_2"/>
    <property type="match status" value="1"/>
</dbReference>
<dbReference type="KEGG" id="spph:KFK14_22835"/>